<feature type="domain" description="SCP" evidence="2">
    <location>
        <begin position="19"/>
        <end position="144"/>
    </location>
</feature>
<evidence type="ECO:0000259" key="2">
    <source>
        <dbReference type="SMART" id="SM00198"/>
    </source>
</evidence>
<reference evidence="4" key="2">
    <citation type="journal article" date="2007" name="PLoS Biol.">
        <title>Survey sequencing and comparative analysis of the elephant shark (Callorhinchus milii) genome.</title>
        <authorList>
            <person name="Venkatesh B."/>
            <person name="Kirkness E.F."/>
            <person name="Loh Y.H."/>
            <person name="Halpern A.L."/>
            <person name="Lee A.P."/>
            <person name="Johnson J."/>
            <person name="Dandona N."/>
            <person name="Viswanathan L.D."/>
            <person name="Tay A."/>
            <person name="Venter J.C."/>
            <person name="Strausberg R.L."/>
            <person name="Brenner S."/>
        </authorList>
    </citation>
    <scope>NUCLEOTIDE SEQUENCE [LARGE SCALE GENOMIC DNA]</scope>
</reference>
<dbReference type="Proteomes" id="UP000314986">
    <property type="component" value="Unassembled WGS sequence"/>
</dbReference>
<proteinExistence type="inferred from homology"/>
<dbReference type="PROSITE" id="PS01010">
    <property type="entry name" value="CRISP_2"/>
    <property type="match status" value="1"/>
</dbReference>
<comment type="similarity">
    <text evidence="1">Belongs to the CRISP family.</text>
</comment>
<dbReference type="SUPFAM" id="SSF55797">
    <property type="entry name" value="PR-1-like"/>
    <property type="match status" value="1"/>
</dbReference>
<dbReference type="AlphaFoldDB" id="A0A4W3GIJ4"/>
<dbReference type="Pfam" id="PF00188">
    <property type="entry name" value="CAP"/>
    <property type="match status" value="1"/>
</dbReference>
<reference evidence="3" key="5">
    <citation type="submission" date="2025-09" db="UniProtKB">
        <authorList>
            <consortium name="Ensembl"/>
        </authorList>
    </citation>
    <scope>IDENTIFICATION</scope>
</reference>
<evidence type="ECO:0000256" key="1">
    <source>
        <dbReference type="ARBA" id="ARBA00009923"/>
    </source>
</evidence>
<dbReference type="InParanoid" id="A0A4W3GIJ4"/>
<dbReference type="Ensembl" id="ENSCMIT00000002604.1">
    <property type="protein sequence ID" value="ENSCMIP00000002515.1"/>
    <property type="gene ID" value="ENSCMIG00000001495.1"/>
</dbReference>
<dbReference type="OMA" id="EHAMIAR"/>
<reference evidence="4" key="3">
    <citation type="journal article" date="2014" name="Nature">
        <title>Elephant shark genome provides unique insights into gnathostome evolution.</title>
        <authorList>
            <consortium name="International Elephant Shark Genome Sequencing Consortium"/>
            <person name="Venkatesh B."/>
            <person name="Lee A.P."/>
            <person name="Ravi V."/>
            <person name="Maurya A.K."/>
            <person name="Lian M.M."/>
            <person name="Swann J.B."/>
            <person name="Ohta Y."/>
            <person name="Flajnik M.F."/>
            <person name="Sutoh Y."/>
            <person name="Kasahara M."/>
            <person name="Hoon S."/>
            <person name="Gangu V."/>
            <person name="Roy S.W."/>
            <person name="Irimia M."/>
            <person name="Korzh V."/>
            <person name="Kondrychyn I."/>
            <person name="Lim Z.W."/>
            <person name="Tay B.H."/>
            <person name="Tohari S."/>
            <person name="Kong K.W."/>
            <person name="Ho S."/>
            <person name="Lorente-Galdos B."/>
            <person name="Quilez J."/>
            <person name="Marques-Bonet T."/>
            <person name="Raney B.J."/>
            <person name="Ingham P.W."/>
            <person name="Tay A."/>
            <person name="Hillier L.W."/>
            <person name="Minx P."/>
            <person name="Boehm T."/>
            <person name="Wilson R.K."/>
            <person name="Brenner S."/>
            <person name="Warren W.C."/>
        </authorList>
    </citation>
    <scope>NUCLEOTIDE SEQUENCE [LARGE SCALE GENOMIC DNA]</scope>
</reference>
<name>A0A4W3GIJ4_CALMI</name>
<dbReference type="InterPro" id="IPR014044">
    <property type="entry name" value="CAP_dom"/>
</dbReference>
<dbReference type="Gene3D" id="3.40.33.10">
    <property type="entry name" value="CAP"/>
    <property type="match status" value="1"/>
</dbReference>
<dbReference type="PANTHER" id="PTHR10334">
    <property type="entry name" value="CYSTEINE-RICH SECRETORY PROTEIN-RELATED"/>
    <property type="match status" value="1"/>
</dbReference>
<dbReference type="SMART" id="SM00198">
    <property type="entry name" value="SCP"/>
    <property type="match status" value="1"/>
</dbReference>
<reference evidence="3" key="4">
    <citation type="submission" date="2025-08" db="UniProtKB">
        <authorList>
            <consortium name="Ensembl"/>
        </authorList>
    </citation>
    <scope>IDENTIFICATION</scope>
</reference>
<dbReference type="STRING" id="7868.ENSCMIP00000002515"/>
<dbReference type="PRINTS" id="PR00837">
    <property type="entry name" value="V5TPXLIKE"/>
</dbReference>
<dbReference type="PROSITE" id="PS01009">
    <property type="entry name" value="CRISP_1"/>
    <property type="match status" value="1"/>
</dbReference>
<reference evidence="4" key="1">
    <citation type="journal article" date="2006" name="Science">
        <title>Ancient noncoding elements conserved in the human genome.</title>
        <authorList>
            <person name="Venkatesh B."/>
            <person name="Kirkness E.F."/>
            <person name="Loh Y.H."/>
            <person name="Halpern A.L."/>
            <person name="Lee A.P."/>
            <person name="Johnson J."/>
            <person name="Dandona N."/>
            <person name="Viswanathan L.D."/>
            <person name="Tay A."/>
            <person name="Venter J.C."/>
            <person name="Strausberg R.L."/>
            <person name="Brenner S."/>
        </authorList>
    </citation>
    <scope>NUCLEOTIDE SEQUENCE [LARGE SCALE GENOMIC DNA]</scope>
</reference>
<keyword evidence="4" id="KW-1185">Reference proteome</keyword>
<protein>
    <recommendedName>
        <fullName evidence="2">SCP domain-containing protein</fullName>
    </recommendedName>
</protein>
<dbReference type="InterPro" id="IPR018244">
    <property type="entry name" value="Allrgn_V5/Tpx1_CS"/>
</dbReference>
<organism evidence="3 4">
    <name type="scientific">Callorhinchus milii</name>
    <name type="common">Ghost shark</name>
    <dbReference type="NCBI Taxonomy" id="7868"/>
    <lineage>
        <taxon>Eukaryota</taxon>
        <taxon>Metazoa</taxon>
        <taxon>Chordata</taxon>
        <taxon>Craniata</taxon>
        <taxon>Vertebrata</taxon>
        <taxon>Chondrichthyes</taxon>
        <taxon>Holocephali</taxon>
        <taxon>Chimaeriformes</taxon>
        <taxon>Callorhinchidae</taxon>
        <taxon>Callorhinchus</taxon>
    </lineage>
</organism>
<accession>A0A4W3GIJ4</accession>
<evidence type="ECO:0000313" key="3">
    <source>
        <dbReference type="Ensembl" id="ENSCMIP00000002515.1"/>
    </source>
</evidence>
<dbReference type="GO" id="GO:0005576">
    <property type="term" value="C:extracellular region"/>
    <property type="evidence" value="ECO:0007669"/>
    <property type="project" value="InterPro"/>
</dbReference>
<sequence length="178" mass="20340">LPAVPFPVDPFPLLLWYGQAIKEEHSRNRWDKNLEKIAKDYASNCIWGHNLYRGFAGENLFARAENPSFMEAIKSWYSEIQHFSPAMMTCDSDETCGHYTQVVWANSRKVGCAIHKCPTMKKLPTFKDATFIVCNYLPPGNYIGTKPYKKGAVCSQCPTGYKCKDKLCSESFFIFLNQ</sequence>
<dbReference type="InterPro" id="IPR002413">
    <property type="entry name" value="V5_allergen-like"/>
</dbReference>
<dbReference type="PRINTS" id="PR00838">
    <property type="entry name" value="V5ALLERGEN"/>
</dbReference>
<evidence type="ECO:0000313" key="4">
    <source>
        <dbReference type="Proteomes" id="UP000314986"/>
    </source>
</evidence>
<dbReference type="GeneTree" id="ENSGT00940000163908"/>
<dbReference type="InterPro" id="IPR035940">
    <property type="entry name" value="CAP_sf"/>
</dbReference>
<dbReference type="InterPro" id="IPR001283">
    <property type="entry name" value="CRISP-related"/>
</dbReference>